<dbReference type="Proteomes" id="UP000789920">
    <property type="component" value="Unassembled WGS sequence"/>
</dbReference>
<comment type="caution">
    <text evidence="1">The sequence shown here is derived from an EMBL/GenBank/DDBJ whole genome shotgun (WGS) entry which is preliminary data.</text>
</comment>
<keyword evidence="2" id="KW-1185">Reference proteome</keyword>
<feature type="non-terminal residue" evidence="1">
    <location>
        <position position="1"/>
    </location>
</feature>
<accession>A0ACA9SPV8</accession>
<organism evidence="1 2">
    <name type="scientific">Racocetra persica</name>
    <dbReference type="NCBI Taxonomy" id="160502"/>
    <lineage>
        <taxon>Eukaryota</taxon>
        <taxon>Fungi</taxon>
        <taxon>Fungi incertae sedis</taxon>
        <taxon>Mucoromycota</taxon>
        <taxon>Glomeromycotina</taxon>
        <taxon>Glomeromycetes</taxon>
        <taxon>Diversisporales</taxon>
        <taxon>Gigasporaceae</taxon>
        <taxon>Racocetra</taxon>
    </lineage>
</organism>
<feature type="non-terminal residue" evidence="1">
    <location>
        <position position="84"/>
    </location>
</feature>
<evidence type="ECO:0000313" key="1">
    <source>
        <dbReference type="EMBL" id="CAG8845627.1"/>
    </source>
</evidence>
<name>A0ACA9SPV8_9GLOM</name>
<protein>
    <submittedName>
        <fullName evidence="1">6467_t:CDS:1</fullName>
    </submittedName>
</protein>
<gene>
    <name evidence="1" type="ORF">RPERSI_LOCUS33746</name>
</gene>
<dbReference type="EMBL" id="CAJVQC010147645">
    <property type="protein sequence ID" value="CAG8845627.1"/>
    <property type="molecule type" value="Genomic_DNA"/>
</dbReference>
<reference evidence="1" key="1">
    <citation type="submission" date="2021-06" db="EMBL/GenBank/DDBJ databases">
        <authorList>
            <person name="Kallberg Y."/>
            <person name="Tangrot J."/>
            <person name="Rosling A."/>
        </authorList>
    </citation>
    <scope>NUCLEOTIDE SEQUENCE</scope>
    <source>
        <strain evidence="1">MA461A</strain>
    </source>
</reference>
<sequence>PKNDRFENSSDDDSGNVIVKRPRKQAYPLIPRFNSENNTKIHSDSSLPPRKRVKQAEQMFLDFGQKNFGVHTCPECQMLYSRGT</sequence>
<evidence type="ECO:0000313" key="2">
    <source>
        <dbReference type="Proteomes" id="UP000789920"/>
    </source>
</evidence>
<proteinExistence type="predicted"/>